<evidence type="ECO:0000313" key="1">
    <source>
        <dbReference type="EMBL" id="KAJ7641896.1"/>
    </source>
</evidence>
<dbReference type="EMBL" id="JARKIF010000004">
    <property type="protein sequence ID" value="KAJ7641896.1"/>
    <property type="molecule type" value="Genomic_DNA"/>
</dbReference>
<name>A0AAD7FTB0_9AGAR</name>
<proteinExistence type="predicted"/>
<reference evidence="1" key="1">
    <citation type="submission" date="2023-03" db="EMBL/GenBank/DDBJ databases">
        <title>Massive genome expansion in bonnet fungi (Mycena s.s.) driven by repeated elements and novel gene families across ecological guilds.</title>
        <authorList>
            <consortium name="Lawrence Berkeley National Laboratory"/>
            <person name="Harder C.B."/>
            <person name="Miyauchi S."/>
            <person name="Viragh M."/>
            <person name="Kuo A."/>
            <person name="Thoen E."/>
            <person name="Andreopoulos B."/>
            <person name="Lu D."/>
            <person name="Skrede I."/>
            <person name="Drula E."/>
            <person name="Henrissat B."/>
            <person name="Morin E."/>
            <person name="Kohler A."/>
            <person name="Barry K."/>
            <person name="LaButti K."/>
            <person name="Morin E."/>
            <person name="Salamov A."/>
            <person name="Lipzen A."/>
            <person name="Mereny Z."/>
            <person name="Hegedus B."/>
            <person name="Baldrian P."/>
            <person name="Stursova M."/>
            <person name="Weitz H."/>
            <person name="Taylor A."/>
            <person name="Grigoriev I.V."/>
            <person name="Nagy L.G."/>
            <person name="Martin F."/>
            <person name="Kauserud H."/>
        </authorList>
    </citation>
    <scope>NUCLEOTIDE SEQUENCE</scope>
    <source>
        <strain evidence="1">9284</strain>
    </source>
</reference>
<organism evidence="1 2">
    <name type="scientific">Roridomyces roridus</name>
    <dbReference type="NCBI Taxonomy" id="1738132"/>
    <lineage>
        <taxon>Eukaryota</taxon>
        <taxon>Fungi</taxon>
        <taxon>Dikarya</taxon>
        <taxon>Basidiomycota</taxon>
        <taxon>Agaricomycotina</taxon>
        <taxon>Agaricomycetes</taxon>
        <taxon>Agaricomycetidae</taxon>
        <taxon>Agaricales</taxon>
        <taxon>Marasmiineae</taxon>
        <taxon>Mycenaceae</taxon>
        <taxon>Roridomyces</taxon>
    </lineage>
</organism>
<gene>
    <name evidence="1" type="ORF">FB45DRAFT_862976</name>
</gene>
<dbReference type="Proteomes" id="UP001221142">
    <property type="component" value="Unassembled WGS sequence"/>
</dbReference>
<protein>
    <submittedName>
        <fullName evidence="1">Uncharacterized protein</fullName>
    </submittedName>
</protein>
<dbReference type="AlphaFoldDB" id="A0AAD7FTB0"/>
<sequence length="152" mass="16495">MSLSARVTTACSVVGRMLPFCQTAGQDGRQDGNLRGDLAEYGRSIMLLIRFWLVLDALDLLPSMTGGEARKVHVYIPANIISTKEGPGRLADSVKQIRSYLIELGKGEESTPLTKDSILRPPTTVCNGLEGQNNLKLSENSTSSTFDLPFPP</sequence>
<keyword evidence="2" id="KW-1185">Reference proteome</keyword>
<comment type="caution">
    <text evidence="1">The sequence shown here is derived from an EMBL/GenBank/DDBJ whole genome shotgun (WGS) entry which is preliminary data.</text>
</comment>
<evidence type="ECO:0000313" key="2">
    <source>
        <dbReference type="Proteomes" id="UP001221142"/>
    </source>
</evidence>
<accession>A0AAD7FTB0</accession>